<organism evidence="2 3">
    <name type="scientific">Wallemia ichthyophaga</name>
    <dbReference type="NCBI Taxonomy" id="245174"/>
    <lineage>
        <taxon>Eukaryota</taxon>
        <taxon>Fungi</taxon>
        <taxon>Dikarya</taxon>
        <taxon>Basidiomycota</taxon>
        <taxon>Wallemiomycotina</taxon>
        <taxon>Wallemiomycetes</taxon>
        <taxon>Wallemiales</taxon>
        <taxon>Wallemiaceae</taxon>
        <taxon>Wallemia</taxon>
    </lineage>
</organism>
<protein>
    <submittedName>
        <fullName evidence="2">Uncharacterized protein</fullName>
    </submittedName>
</protein>
<keyword evidence="1" id="KW-0175">Coiled coil</keyword>
<name>A0A4T0I2E8_WALIC</name>
<accession>A0A4T0I2E8</accession>
<reference evidence="2 3" key="1">
    <citation type="submission" date="2019-03" db="EMBL/GenBank/DDBJ databases">
        <title>Sequencing 23 genomes of Wallemia ichthyophaga.</title>
        <authorList>
            <person name="Gostincar C."/>
        </authorList>
    </citation>
    <scope>NUCLEOTIDE SEQUENCE [LARGE SCALE GENOMIC DNA]</scope>
    <source>
        <strain evidence="2 3">EXF-8621</strain>
    </source>
</reference>
<gene>
    <name evidence="2" type="ORF">E3P90_03405</name>
</gene>
<evidence type="ECO:0000313" key="2">
    <source>
        <dbReference type="EMBL" id="TIB09102.1"/>
    </source>
</evidence>
<comment type="caution">
    <text evidence="2">The sequence shown here is derived from an EMBL/GenBank/DDBJ whole genome shotgun (WGS) entry which is preliminary data.</text>
</comment>
<feature type="coiled-coil region" evidence="1">
    <location>
        <begin position="60"/>
        <end position="94"/>
    </location>
</feature>
<sequence length="192" mass="21594">MTDASGSLGVNIGGNERAGTSKGDLLNELIDTHLNIRSQKDELYEIFKRRELLKGSFGDQSCAKIVKQRYQEELDVLEERYKKLSREIEDGEGVVKVAAQVIMERDELNDAYDLPNQATASLDATNKLSTELDTRIQEFRQNLYTLDVLNEGHVAKLNKRIDGLSHRVSELQETLHTVNSTLGTVFTILGKK</sequence>
<evidence type="ECO:0000256" key="1">
    <source>
        <dbReference type="SAM" id="Coils"/>
    </source>
</evidence>
<dbReference type="EMBL" id="SPOF01000046">
    <property type="protein sequence ID" value="TIB09102.1"/>
    <property type="molecule type" value="Genomic_DNA"/>
</dbReference>
<dbReference type="AlphaFoldDB" id="A0A4T0I2E8"/>
<dbReference type="Proteomes" id="UP000306954">
    <property type="component" value="Unassembled WGS sequence"/>
</dbReference>
<proteinExistence type="predicted"/>
<dbReference type="OrthoDB" id="10416180at2759"/>
<evidence type="ECO:0000313" key="3">
    <source>
        <dbReference type="Proteomes" id="UP000306954"/>
    </source>
</evidence>